<feature type="compositionally biased region" description="Polar residues" evidence="1">
    <location>
        <begin position="1"/>
        <end position="10"/>
    </location>
</feature>
<name>A0AAF0XFE4_DAUCS</name>
<feature type="compositionally biased region" description="Polar residues" evidence="1">
    <location>
        <begin position="51"/>
        <end position="72"/>
    </location>
</feature>
<dbReference type="InterPro" id="IPR017956">
    <property type="entry name" value="AT_hook_DNA-bd_motif"/>
</dbReference>
<evidence type="ECO:0000256" key="1">
    <source>
        <dbReference type="SAM" id="MobiDB-lite"/>
    </source>
</evidence>
<dbReference type="Proteomes" id="UP000077755">
    <property type="component" value="Chromosome 6"/>
</dbReference>
<evidence type="ECO:0000313" key="2">
    <source>
        <dbReference type="EMBL" id="WOH06014.1"/>
    </source>
</evidence>
<gene>
    <name evidence="2" type="ORF">DCAR_0625437</name>
</gene>
<dbReference type="AlphaFoldDB" id="A0AAF0XFE4"/>
<reference evidence="2" key="2">
    <citation type="submission" date="2022-03" db="EMBL/GenBank/DDBJ databases">
        <title>Draft title - Genomic analysis of global carrot germplasm unveils the trajectory of domestication and the origin of high carotenoid orange carrot.</title>
        <authorList>
            <person name="Iorizzo M."/>
            <person name="Ellison S."/>
            <person name="Senalik D."/>
            <person name="Macko-Podgorni A."/>
            <person name="Grzebelus D."/>
            <person name="Bostan H."/>
            <person name="Rolling W."/>
            <person name="Curaba J."/>
            <person name="Simon P."/>
        </authorList>
    </citation>
    <scope>NUCLEOTIDE SEQUENCE</scope>
    <source>
        <tissue evidence="2">Leaf</tissue>
    </source>
</reference>
<feature type="region of interest" description="Disordered" evidence="1">
    <location>
        <begin position="1"/>
        <end position="144"/>
    </location>
</feature>
<organism evidence="2 3">
    <name type="scientific">Daucus carota subsp. sativus</name>
    <name type="common">Carrot</name>
    <dbReference type="NCBI Taxonomy" id="79200"/>
    <lineage>
        <taxon>Eukaryota</taxon>
        <taxon>Viridiplantae</taxon>
        <taxon>Streptophyta</taxon>
        <taxon>Embryophyta</taxon>
        <taxon>Tracheophyta</taxon>
        <taxon>Spermatophyta</taxon>
        <taxon>Magnoliopsida</taxon>
        <taxon>eudicotyledons</taxon>
        <taxon>Gunneridae</taxon>
        <taxon>Pentapetalae</taxon>
        <taxon>asterids</taxon>
        <taxon>campanulids</taxon>
        <taxon>Apiales</taxon>
        <taxon>Apiaceae</taxon>
        <taxon>Apioideae</taxon>
        <taxon>Scandiceae</taxon>
        <taxon>Daucinae</taxon>
        <taxon>Daucus</taxon>
        <taxon>Daucus sect. Daucus</taxon>
    </lineage>
</organism>
<dbReference type="Gene3D" id="2.40.50.140">
    <property type="entry name" value="Nucleic acid-binding proteins"/>
    <property type="match status" value="2"/>
</dbReference>
<evidence type="ECO:0000313" key="3">
    <source>
        <dbReference type="Proteomes" id="UP000077755"/>
    </source>
</evidence>
<dbReference type="GO" id="GO:0003677">
    <property type="term" value="F:DNA binding"/>
    <property type="evidence" value="ECO:0007669"/>
    <property type="project" value="InterPro"/>
</dbReference>
<dbReference type="PRINTS" id="PR00929">
    <property type="entry name" value="ATHOOK"/>
</dbReference>
<dbReference type="PANTHER" id="PTHR47165:SF4">
    <property type="entry name" value="OS03G0429900 PROTEIN"/>
    <property type="match status" value="1"/>
</dbReference>
<dbReference type="SUPFAM" id="SSF50249">
    <property type="entry name" value="Nucleic acid-binding proteins"/>
    <property type="match status" value="2"/>
</dbReference>
<feature type="compositionally biased region" description="Polar residues" evidence="1">
    <location>
        <begin position="548"/>
        <end position="558"/>
    </location>
</feature>
<dbReference type="SMART" id="SM00384">
    <property type="entry name" value="AT_hook"/>
    <property type="match status" value="4"/>
</dbReference>
<protein>
    <recommendedName>
        <fullName evidence="4">Replication factor A C-terminal domain-containing protein</fullName>
    </recommendedName>
</protein>
<dbReference type="Pfam" id="PF02178">
    <property type="entry name" value="AT_hook"/>
    <property type="match status" value="3"/>
</dbReference>
<dbReference type="InterPro" id="IPR012340">
    <property type="entry name" value="NA-bd_OB-fold"/>
</dbReference>
<feature type="compositionally biased region" description="Polar residues" evidence="1">
    <location>
        <begin position="91"/>
        <end position="112"/>
    </location>
</feature>
<sequence length="597" mass="65879">MDNSQHIISSNKKRKRGRPRKAEVVGSSNMTSPNILLGQKGPIGRPKKSQGVETSSTTSQSNEGVGISNSKSELIAPPQKRPVGRPKKSQGVDTSSTTSQPNEGVGVSNSKSELIPPPQKRPVGRPRKVHTNSISDGETIVRGPSRPLIMKTTTLCHDTYIEPNGNLCPLVPRLPSLSYSNIFDVPSSQQTKKIGHSSVSTGNSMSGLTSKHANYKHVYSLNSKDLNNSESHEGYIVDSDNDDNLSNIEDSTDNNTVTTVATQDLMGLVENILPMQSRNTATGPKDILMFDISDGSAKVKVTVWADLAHKLQEELQKANTEQIIIILTSCGITTYQKQLQASTLSPSKFYINPDYDAVYPLRNRLNAANEPTAVEDTPSVPDSLKKTIPTYNLKQITDLRNSDLQTLEVICHVSVCDIDTQSKWWFYSCDSCPGELSFINDTYNCEECAKIVSYPDKRFKLAMYVTDPTETIQVFMFDREVRRLISTTVNSLIGQNLKEGKGEHFPEKFKDIIGKTLKITLSLNTNNLIHGNTVYFASDVLEGVETTPNKNTISSSEINPMLQDPPLNVDVVTKDLQPPSTKRPRNNDDGHNKKKKT</sequence>
<accession>A0AAF0XFE4</accession>
<keyword evidence="3" id="KW-1185">Reference proteome</keyword>
<proteinExistence type="predicted"/>
<reference evidence="2" key="1">
    <citation type="journal article" date="2016" name="Nat. Genet.">
        <title>A high-quality carrot genome assembly provides new insights into carotenoid accumulation and asterid genome evolution.</title>
        <authorList>
            <person name="Iorizzo M."/>
            <person name="Ellison S."/>
            <person name="Senalik D."/>
            <person name="Zeng P."/>
            <person name="Satapoomin P."/>
            <person name="Huang J."/>
            <person name="Bowman M."/>
            <person name="Iovene M."/>
            <person name="Sanseverino W."/>
            <person name="Cavagnaro P."/>
            <person name="Yildiz M."/>
            <person name="Macko-Podgorni A."/>
            <person name="Moranska E."/>
            <person name="Grzebelus E."/>
            <person name="Grzebelus D."/>
            <person name="Ashrafi H."/>
            <person name="Zheng Z."/>
            <person name="Cheng S."/>
            <person name="Spooner D."/>
            <person name="Van Deynze A."/>
            <person name="Simon P."/>
        </authorList>
    </citation>
    <scope>NUCLEOTIDE SEQUENCE</scope>
    <source>
        <tissue evidence="2">Leaf</tissue>
    </source>
</reference>
<feature type="region of interest" description="Disordered" evidence="1">
    <location>
        <begin position="548"/>
        <end position="597"/>
    </location>
</feature>
<dbReference type="CDD" id="cd04481">
    <property type="entry name" value="RPA1_DBD_B_like"/>
    <property type="match status" value="1"/>
</dbReference>
<dbReference type="EMBL" id="CP093348">
    <property type="protein sequence ID" value="WOH06014.1"/>
    <property type="molecule type" value="Genomic_DNA"/>
</dbReference>
<evidence type="ECO:0008006" key="4">
    <source>
        <dbReference type="Google" id="ProtNLM"/>
    </source>
</evidence>
<dbReference type="PANTHER" id="PTHR47165">
    <property type="entry name" value="OS03G0429900 PROTEIN"/>
    <property type="match status" value="1"/>
</dbReference>